<dbReference type="RefSeq" id="XP_013329969.1">
    <property type="nucleotide sequence ID" value="XM_013474515.1"/>
</dbReference>
<feature type="region of interest" description="Disordered" evidence="1">
    <location>
        <begin position="128"/>
        <end position="159"/>
    </location>
</feature>
<feature type="compositionally biased region" description="Basic and acidic residues" evidence="1">
    <location>
        <begin position="149"/>
        <end position="159"/>
    </location>
</feature>
<comment type="caution">
    <text evidence="2">The sequence shown here is derived from an EMBL/GenBank/DDBJ whole genome shotgun (WGS) entry which is preliminary data.</text>
</comment>
<evidence type="ECO:0000313" key="3">
    <source>
        <dbReference type="Proteomes" id="UP000053958"/>
    </source>
</evidence>
<keyword evidence="3" id="KW-1185">Reference proteome</keyword>
<protein>
    <submittedName>
        <fullName evidence="2">Uncharacterized protein</fullName>
    </submittedName>
</protein>
<dbReference type="EMBL" id="LASV01000103">
    <property type="protein sequence ID" value="KKA23357.1"/>
    <property type="molecule type" value="Genomic_DNA"/>
</dbReference>
<gene>
    <name evidence="2" type="ORF">T310_2611</name>
</gene>
<name>A0A0F4YYI2_RASE3</name>
<dbReference type="Proteomes" id="UP000053958">
    <property type="component" value="Unassembled WGS sequence"/>
</dbReference>
<reference evidence="2 3" key="1">
    <citation type="submission" date="2015-04" db="EMBL/GenBank/DDBJ databases">
        <authorList>
            <person name="Heijne W.H."/>
            <person name="Fedorova N.D."/>
            <person name="Nierman W.C."/>
            <person name="Vollebregt A.W."/>
            <person name="Zhao Z."/>
            <person name="Wu L."/>
            <person name="Kumar M."/>
            <person name="Stam H."/>
            <person name="van den Berg M.A."/>
            <person name="Pel H.J."/>
        </authorList>
    </citation>
    <scope>NUCLEOTIDE SEQUENCE [LARGE SCALE GENOMIC DNA]</scope>
    <source>
        <strain evidence="2 3">CBS 393.64</strain>
    </source>
</reference>
<proteinExistence type="predicted"/>
<dbReference type="AlphaFoldDB" id="A0A0F4YYI2"/>
<evidence type="ECO:0000256" key="1">
    <source>
        <dbReference type="SAM" id="MobiDB-lite"/>
    </source>
</evidence>
<organism evidence="2 3">
    <name type="scientific">Rasamsonia emersonii (strain ATCC 16479 / CBS 393.64 / IMI 116815)</name>
    <dbReference type="NCBI Taxonomy" id="1408163"/>
    <lineage>
        <taxon>Eukaryota</taxon>
        <taxon>Fungi</taxon>
        <taxon>Dikarya</taxon>
        <taxon>Ascomycota</taxon>
        <taxon>Pezizomycotina</taxon>
        <taxon>Eurotiomycetes</taxon>
        <taxon>Eurotiomycetidae</taxon>
        <taxon>Eurotiales</taxon>
        <taxon>Trichocomaceae</taxon>
        <taxon>Rasamsonia</taxon>
    </lineage>
</organism>
<sequence>MDGWMVNSVQYMYSACYVSIRMDTVFILARCMEEYVHAQTHYHHHDAVYRQPETQPPEQRLAPLARPAEDAAGREQAAPAQQALVVGVPVVGEVVGLRLVIFLHEALVCVRFGRRDLIVEQSRENKADAGAAGAADVSQHGFQRRHGHGRDETQDENRRCDGCKANVAHGLGPATVGTR</sequence>
<accession>A0A0F4YYI2</accession>
<dbReference type="GeneID" id="25314962"/>
<evidence type="ECO:0000313" key="2">
    <source>
        <dbReference type="EMBL" id="KKA23357.1"/>
    </source>
</evidence>